<dbReference type="PIRSF" id="PIRSF000705">
    <property type="entry name" value="DNK"/>
    <property type="match status" value="1"/>
</dbReference>
<dbReference type="GO" id="GO:0019136">
    <property type="term" value="F:deoxynucleoside kinase activity"/>
    <property type="evidence" value="ECO:0007669"/>
    <property type="project" value="InterPro"/>
</dbReference>
<keyword evidence="3" id="KW-0547">Nucleotide-binding</keyword>
<dbReference type="InterPro" id="IPR027417">
    <property type="entry name" value="P-loop_NTPase"/>
</dbReference>
<dbReference type="InterPro" id="IPR050566">
    <property type="entry name" value="Deoxyribonucleoside_kinase"/>
</dbReference>
<feature type="active site" description="Proton acceptor" evidence="2">
    <location>
        <position position="106"/>
    </location>
</feature>
<dbReference type="PANTHER" id="PTHR10513">
    <property type="entry name" value="DEOXYNUCLEOSIDE KINASE"/>
    <property type="match status" value="1"/>
</dbReference>
<feature type="binding site" evidence="3">
    <location>
        <begin position="13"/>
        <end position="21"/>
    </location>
    <ligand>
        <name>ATP</name>
        <dbReference type="ChEBI" id="CHEBI:30616"/>
    </ligand>
</feature>
<dbReference type="Gene3D" id="3.40.50.300">
    <property type="entry name" value="P-loop containing nucleotide triphosphate hydrolases"/>
    <property type="match status" value="1"/>
</dbReference>
<protein>
    <recommendedName>
        <fullName evidence="4">Deoxynucleoside kinase domain-containing protein</fullName>
    </recommendedName>
</protein>
<dbReference type="InterPro" id="IPR002624">
    <property type="entry name" value="DCK/DGK"/>
</dbReference>
<keyword evidence="3" id="KW-0067">ATP-binding</keyword>
<evidence type="ECO:0000313" key="7">
    <source>
        <dbReference type="Proteomes" id="UP000215902"/>
    </source>
</evidence>
<comment type="caution">
    <text evidence="5">The sequence shown here is derived from an EMBL/GenBank/DDBJ whole genome shotgun (WGS) entry which is preliminary data.</text>
</comment>
<evidence type="ECO:0000256" key="2">
    <source>
        <dbReference type="PIRSR" id="PIRSR000705-1"/>
    </source>
</evidence>
<dbReference type="EMBL" id="NIVC01001668">
    <property type="protein sequence ID" value="PAA65279.1"/>
    <property type="molecule type" value="Genomic_DNA"/>
</dbReference>
<dbReference type="EMBL" id="NIVC01000362">
    <property type="protein sequence ID" value="PAA84796.1"/>
    <property type="molecule type" value="Genomic_DNA"/>
</dbReference>
<dbReference type="Pfam" id="PF01712">
    <property type="entry name" value="dNK"/>
    <property type="match status" value="1"/>
</dbReference>
<evidence type="ECO:0000259" key="4">
    <source>
        <dbReference type="Pfam" id="PF01712"/>
    </source>
</evidence>
<dbReference type="OrthoDB" id="567086at2759"/>
<evidence type="ECO:0000256" key="1">
    <source>
        <dbReference type="ARBA" id="ARBA00007420"/>
    </source>
</evidence>
<organism evidence="5 7">
    <name type="scientific">Macrostomum lignano</name>
    <dbReference type="NCBI Taxonomy" id="282301"/>
    <lineage>
        <taxon>Eukaryota</taxon>
        <taxon>Metazoa</taxon>
        <taxon>Spiralia</taxon>
        <taxon>Lophotrochozoa</taxon>
        <taxon>Platyhelminthes</taxon>
        <taxon>Rhabditophora</taxon>
        <taxon>Macrostomorpha</taxon>
        <taxon>Macrostomida</taxon>
        <taxon>Macrostomidae</taxon>
        <taxon>Macrostomum</taxon>
    </lineage>
</organism>
<gene>
    <name evidence="6" type="ORF">BOX15_Mlig012932g2</name>
    <name evidence="5" type="ORF">BOX15_Mlig024908g1</name>
</gene>
<dbReference type="GO" id="GO:0005737">
    <property type="term" value="C:cytoplasm"/>
    <property type="evidence" value="ECO:0007669"/>
    <property type="project" value="TreeGrafter"/>
</dbReference>
<dbReference type="PANTHER" id="PTHR10513:SF35">
    <property type="entry name" value="DEOXYADENOSINE KINASE"/>
    <property type="match status" value="1"/>
</dbReference>
<keyword evidence="7" id="KW-1185">Reference proteome</keyword>
<dbReference type="GO" id="GO:0005524">
    <property type="term" value="F:ATP binding"/>
    <property type="evidence" value="ECO:0007669"/>
    <property type="project" value="UniProtKB-KW"/>
</dbReference>
<evidence type="ECO:0000313" key="5">
    <source>
        <dbReference type="EMBL" id="PAA65279.1"/>
    </source>
</evidence>
<evidence type="ECO:0000313" key="6">
    <source>
        <dbReference type="EMBL" id="PAA84796.1"/>
    </source>
</evidence>
<dbReference type="AlphaFoldDB" id="A0A267EWP4"/>
<comment type="similarity">
    <text evidence="1">Belongs to the DCK/DGK family.</text>
</comment>
<feature type="non-terminal residue" evidence="5">
    <location>
        <position position="1"/>
    </location>
</feature>
<reference evidence="5 7" key="1">
    <citation type="submission" date="2017-06" db="EMBL/GenBank/DDBJ databases">
        <title>A platform for efficient transgenesis in Macrostomum lignano, a flatworm model organism for stem cell research.</title>
        <authorList>
            <person name="Berezikov E."/>
        </authorList>
    </citation>
    <scope>NUCLEOTIDE SEQUENCE [LARGE SCALE GENOMIC DNA]</scope>
    <source>
        <strain evidence="5">DV1</strain>
        <tissue evidence="5">Whole organism</tissue>
    </source>
</reference>
<accession>A0A267EWP4</accession>
<feature type="binding site" evidence="3">
    <location>
        <begin position="167"/>
        <end position="171"/>
    </location>
    <ligand>
        <name>ATP</name>
        <dbReference type="ChEBI" id="CHEBI:30616"/>
    </ligand>
</feature>
<sequence>NMTSQSRIFLLEGVIGAGKSTLLRELALTSRLEGWADKAVFGPEPVHQYARHPLLPDSVNLLQSFYRGELPAVAFQQHVSHDLLDRDSKVRNEVNQQSNNKVVILDRCLGSARAFQDVLHRQGSLSDTEWAIAQRQLDVLEATGVPFTGANTTLIYLRIDPELAIQRIAQRGRSGEETGISLDYLRSLDEAFTRHYQDYSNVHEILIRSDTSTTDLAHLVGGIIRREL</sequence>
<evidence type="ECO:0000256" key="3">
    <source>
        <dbReference type="PIRSR" id="PIRSR000705-3"/>
    </source>
</evidence>
<feature type="domain" description="Deoxynucleoside kinase" evidence="4">
    <location>
        <begin position="11"/>
        <end position="210"/>
    </location>
</feature>
<dbReference type="STRING" id="282301.A0A267EWP4"/>
<proteinExistence type="inferred from homology"/>
<name>A0A267EWP4_9PLAT</name>
<dbReference type="Proteomes" id="UP000215902">
    <property type="component" value="Unassembled WGS sequence"/>
</dbReference>
<dbReference type="SUPFAM" id="SSF52540">
    <property type="entry name" value="P-loop containing nucleoside triphosphate hydrolases"/>
    <property type="match status" value="1"/>
</dbReference>
<dbReference type="InterPro" id="IPR031314">
    <property type="entry name" value="DNK_dom"/>
</dbReference>